<accession>A0ABN2FV65</accession>
<dbReference type="Pfam" id="PF13556">
    <property type="entry name" value="HTH_30"/>
    <property type="match status" value="1"/>
</dbReference>
<gene>
    <name evidence="2" type="ORF">GCM10009765_07170</name>
</gene>
<dbReference type="RefSeq" id="WP_344307068.1">
    <property type="nucleotide sequence ID" value="NZ_BAAANY010000002.1"/>
</dbReference>
<dbReference type="Gene3D" id="1.10.10.2840">
    <property type="entry name" value="PucR C-terminal helix-turn-helix domain"/>
    <property type="match status" value="1"/>
</dbReference>
<feature type="domain" description="PucR C-terminal helix-turn-helix" evidence="1">
    <location>
        <begin position="300"/>
        <end position="348"/>
    </location>
</feature>
<protein>
    <submittedName>
        <fullName evidence="2">Helix-turn-helix domain-containing protein</fullName>
    </submittedName>
</protein>
<dbReference type="InterPro" id="IPR042070">
    <property type="entry name" value="PucR_C-HTH_sf"/>
</dbReference>
<comment type="caution">
    <text evidence="2">The sequence shown here is derived from an EMBL/GenBank/DDBJ whole genome shotgun (WGS) entry which is preliminary data.</text>
</comment>
<name>A0ABN2FV65_9ACTN</name>
<proteinExistence type="predicted"/>
<dbReference type="InterPro" id="IPR025736">
    <property type="entry name" value="PucR_C-HTH_dom"/>
</dbReference>
<dbReference type="EMBL" id="BAAANY010000002">
    <property type="protein sequence ID" value="GAA1660311.1"/>
    <property type="molecule type" value="Genomic_DNA"/>
</dbReference>
<organism evidence="2 3">
    <name type="scientific">Fodinicola feengrottensis</name>
    <dbReference type="NCBI Taxonomy" id="435914"/>
    <lineage>
        <taxon>Bacteria</taxon>
        <taxon>Bacillati</taxon>
        <taxon>Actinomycetota</taxon>
        <taxon>Actinomycetes</taxon>
        <taxon>Mycobacteriales</taxon>
        <taxon>Fodinicola</taxon>
    </lineage>
</organism>
<evidence type="ECO:0000313" key="2">
    <source>
        <dbReference type="EMBL" id="GAA1660311.1"/>
    </source>
</evidence>
<evidence type="ECO:0000259" key="1">
    <source>
        <dbReference type="Pfam" id="PF13556"/>
    </source>
</evidence>
<evidence type="ECO:0000313" key="3">
    <source>
        <dbReference type="Proteomes" id="UP001500618"/>
    </source>
</evidence>
<dbReference type="Proteomes" id="UP001500618">
    <property type="component" value="Unassembled WGS sequence"/>
</dbReference>
<keyword evidence="3" id="KW-1185">Reference proteome</keyword>
<reference evidence="2 3" key="1">
    <citation type="journal article" date="2019" name="Int. J. Syst. Evol. Microbiol.">
        <title>The Global Catalogue of Microorganisms (GCM) 10K type strain sequencing project: providing services to taxonomists for standard genome sequencing and annotation.</title>
        <authorList>
            <consortium name="The Broad Institute Genomics Platform"/>
            <consortium name="The Broad Institute Genome Sequencing Center for Infectious Disease"/>
            <person name="Wu L."/>
            <person name="Ma J."/>
        </authorList>
    </citation>
    <scope>NUCLEOTIDE SEQUENCE [LARGE SCALE GENOMIC DNA]</scope>
    <source>
        <strain evidence="2 3">JCM 14718</strain>
    </source>
</reference>
<sequence length="359" mass="37475">MEGLILRLSALDADAENALRVIGFFDQMITGPTDVDTLVRNAARLAECPAGVRVDGGLFVRADPSGRLSTAGKVPASAIRRKFAGGMTIWLERASDPLPLDAMVLERFAITAAALLDHSRVPAPELGDPALVELALSDSAGIAERSRALQLLGLAPTTPVFVLAVRSSTTSGFDEVVAALGGRPAGVRTADLGQQRAALVSWLFPDTEPHIRPPAGTIVGIAERTPAIEAPRAWRSARTAVRLGTAVQPVVRAAELGGFALLAERLTAADIATVADVTALDQLARGASGAETLDILIAVEATDSVRKAAAAVFRHHSTVAARLALAESVLGFRVDTPAGRARLQLALVLRRIRDTAGPT</sequence>